<dbReference type="PANTHER" id="PTHR30008:SF0">
    <property type="entry name" value="EXODEOXYRIBONUCLEASE 7 LARGE SUBUNIT"/>
    <property type="match status" value="1"/>
</dbReference>
<dbReference type="InterPro" id="IPR003753">
    <property type="entry name" value="Exonuc_VII_L"/>
</dbReference>
<dbReference type="InterPro" id="IPR025824">
    <property type="entry name" value="OB-fold_nuc-bd_dom"/>
</dbReference>
<comment type="caution">
    <text evidence="2">The sequence shown here is derived from an EMBL/GenBank/DDBJ whole genome shotgun (WGS) entry which is preliminary data.</text>
</comment>
<evidence type="ECO:0000259" key="1">
    <source>
        <dbReference type="Pfam" id="PF13742"/>
    </source>
</evidence>
<dbReference type="AlphaFoldDB" id="A0A0F9RL98"/>
<dbReference type="PANTHER" id="PTHR30008">
    <property type="entry name" value="EXODEOXYRIBONUCLEASE 7 LARGE SUBUNIT"/>
    <property type="match status" value="1"/>
</dbReference>
<reference evidence="2" key="1">
    <citation type="journal article" date="2015" name="Nature">
        <title>Complex archaea that bridge the gap between prokaryotes and eukaryotes.</title>
        <authorList>
            <person name="Spang A."/>
            <person name="Saw J.H."/>
            <person name="Jorgensen S.L."/>
            <person name="Zaremba-Niedzwiedzka K."/>
            <person name="Martijn J."/>
            <person name="Lind A.E."/>
            <person name="van Eijk R."/>
            <person name="Schleper C."/>
            <person name="Guy L."/>
            <person name="Ettema T.J."/>
        </authorList>
    </citation>
    <scope>NUCLEOTIDE SEQUENCE</scope>
</reference>
<protein>
    <recommendedName>
        <fullName evidence="1">OB-fold nucleic acid binding domain-containing protein</fullName>
    </recommendedName>
</protein>
<accession>A0A0F9RL98</accession>
<dbReference type="Pfam" id="PF13742">
    <property type="entry name" value="tRNA_anti_2"/>
    <property type="match status" value="1"/>
</dbReference>
<sequence length="147" mass="17029">MPEQKEGLRIFSLQEVTKSIQKTIANRYQSAFWVKAEMNKLNLYERSGHCFPELVEKKDGKIIAEINAVLWRSDYQRVNSNFQKVLKEPLKDGIKILFSATVNFDPKFGLTLKISDIDPSYTLGDLEREKQDTLKKLQLEGIFTKNT</sequence>
<proteinExistence type="predicted"/>
<dbReference type="GO" id="GO:0003676">
    <property type="term" value="F:nucleic acid binding"/>
    <property type="evidence" value="ECO:0007669"/>
    <property type="project" value="InterPro"/>
</dbReference>
<dbReference type="GO" id="GO:0009318">
    <property type="term" value="C:exodeoxyribonuclease VII complex"/>
    <property type="evidence" value="ECO:0007669"/>
    <property type="project" value="InterPro"/>
</dbReference>
<name>A0A0F9RL98_9ZZZZ</name>
<feature type="domain" description="OB-fold nucleic acid binding" evidence="1">
    <location>
        <begin position="11"/>
        <end position="117"/>
    </location>
</feature>
<dbReference type="GO" id="GO:0006308">
    <property type="term" value="P:DNA catabolic process"/>
    <property type="evidence" value="ECO:0007669"/>
    <property type="project" value="InterPro"/>
</dbReference>
<dbReference type="CDD" id="cd04489">
    <property type="entry name" value="ExoVII_LU_OBF"/>
    <property type="match status" value="1"/>
</dbReference>
<dbReference type="GO" id="GO:0008855">
    <property type="term" value="F:exodeoxyribonuclease VII activity"/>
    <property type="evidence" value="ECO:0007669"/>
    <property type="project" value="InterPro"/>
</dbReference>
<dbReference type="EMBL" id="LAZR01003464">
    <property type="protein sequence ID" value="KKN18043.1"/>
    <property type="molecule type" value="Genomic_DNA"/>
</dbReference>
<gene>
    <name evidence="2" type="ORF">LCGC14_0959660</name>
</gene>
<evidence type="ECO:0000313" key="2">
    <source>
        <dbReference type="EMBL" id="KKN18043.1"/>
    </source>
</evidence>
<organism evidence="2">
    <name type="scientific">marine sediment metagenome</name>
    <dbReference type="NCBI Taxonomy" id="412755"/>
    <lineage>
        <taxon>unclassified sequences</taxon>
        <taxon>metagenomes</taxon>
        <taxon>ecological metagenomes</taxon>
    </lineage>
</organism>